<gene>
    <name evidence="6" type="ORF">TRFO_10768</name>
</gene>
<dbReference type="CDD" id="cd13999">
    <property type="entry name" value="STKc_MAP3K-like"/>
    <property type="match status" value="1"/>
</dbReference>
<dbReference type="InterPro" id="IPR001245">
    <property type="entry name" value="Ser-Thr/Tyr_kinase_cat_dom"/>
</dbReference>
<sequence>MKNRKIRVPKELQPFILDNVSLNFSKEKLIGNGAQGTVYLASDSNGKKFAIKELNEDTERLNRQIKRYISECAALMRANHHPFIIQFVGMTNQYPLTIVTEFISFTSLSKFLTHKHYTVQSHNGTHMTKIALAIANGMMYLHKIGIIHRDLKPGNILIGNDFLPRICDFGLVREYNKKSHPTAALGTPNWMAPEVIRGGNYTEKCDVFSFAMILYEMVTGQRPLSNFSATEVLNYYADDNYRPPFPEKQKIPTMMKNLIERCWSEDPKRRPSFYQIFQEFADLKVKFVNSSDTKIKMFIEEIRKNDEKRKIIPPFPLFEEEHQENKMALKDKKNKNSKKKKNKNDISYSEDEDEDEIPKRNEKRQGKIEKMGKPEKKKKNNRKRKIDLSYSYEYSEDDRKRKANDKKPKRNKKEKKKKDFSESSDNESEFKLQTKTKKRNTEKPKRNKKGKESDDYESDNDIKNKKRKKEKSFKLNTYFKRNKHINNSFSEEESDSVNYLLKNSPKNPSKKTFQYSQRFTIRDDKKRDIFTVNSFNSSNDDFYQSQKNSYQNPSFYNSDNMKDKNSTSSGEAPPLRIENNRISTKKAAPTLKLSDSSIHSYSSYNDYDDDNDNNRNASKYFPLQSPAYNAKTPINYAALSDQNHPLFNTELEKVNKQHFPKFLHVLKSHLNSRTSPEKILLLLDKTNELLNDRQCVSYFCKSNIYCFLPYDIPQFTDSTIELLSKIFKVCPQSIERSFESSMLSIIDLRPKKAAELINSYAKSFAEIEDPWSMLDLLITHKKKFFKNDAGAIVVNTLLYLIQNYKNYKKSRLPNCRSVISFFISSPVKETAIAAYKATTLLFDSDFDLPFRKISNDLVDPDISEFVVKLFQKMATVTDTGGIPPVKEIIMPLFRIARNYDSATQVLLKMTKQLDAAEVMINSSKWLKYKLPTYDDTFKILISISRFSELKKMISETEQVAELFYKSVVEKEANVFLSFDKILSRVKFDFQFLEELQENDFFIHFFQGILEINDDNVTLSCLRALTKFAKICFIDEFRLFYKNLQRFSERDDEIAFEAKICIKTMTSRKRH</sequence>
<dbReference type="Proteomes" id="UP000179807">
    <property type="component" value="Unassembled WGS sequence"/>
</dbReference>
<dbReference type="PANTHER" id="PTHR44329:SF298">
    <property type="entry name" value="MIXED LINEAGE KINASE DOMAIN-LIKE PROTEIN"/>
    <property type="match status" value="1"/>
</dbReference>
<dbReference type="InterPro" id="IPR008271">
    <property type="entry name" value="Ser/Thr_kinase_AS"/>
</dbReference>
<dbReference type="InterPro" id="IPR011009">
    <property type="entry name" value="Kinase-like_dom_sf"/>
</dbReference>
<keyword evidence="1" id="KW-0547">Nucleotide-binding</keyword>
<comment type="caution">
    <text evidence="6">The sequence shown here is derived from an EMBL/GenBank/DDBJ whole genome shotgun (WGS) entry which is preliminary data.</text>
</comment>
<dbReference type="Gene3D" id="1.10.510.10">
    <property type="entry name" value="Transferase(Phosphotransferase) domain 1"/>
    <property type="match status" value="1"/>
</dbReference>
<protein>
    <recommendedName>
        <fullName evidence="5">Protein kinase domain-containing protein</fullName>
    </recommendedName>
</protein>
<dbReference type="SMART" id="SM00220">
    <property type="entry name" value="S_TKc"/>
    <property type="match status" value="1"/>
</dbReference>
<evidence type="ECO:0000313" key="7">
    <source>
        <dbReference type="Proteomes" id="UP000179807"/>
    </source>
</evidence>
<feature type="domain" description="Protein kinase" evidence="5">
    <location>
        <begin position="24"/>
        <end position="288"/>
    </location>
</feature>
<feature type="compositionally biased region" description="Polar residues" evidence="4">
    <location>
        <begin position="537"/>
        <end position="559"/>
    </location>
</feature>
<dbReference type="AlphaFoldDB" id="A0A1J4J6K0"/>
<dbReference type="VEuPathDB" id="TrichDB:TRFO_10768"/>
<feature type="coiled-coil region" evidence="3">
    <location>
        <begin position="51"/>
        <end position="78"/>
    </location>
</feature>
<accession>A0A1J4J6K0</accession>
<evidence type="ECO:0000259" key="5">
    <source>
        <dbReference type="PROSITE" id="PS50011"/>
    </source>
</evidence>
<keyword evidence="3" id="KW-0175">Coiled coil</keyword>
<dbReference type="SUPFAM" id="SSF48371">
    <property type="entry name" value="ARM repeat"/>
    <property type="match status" value="1"/>
</dbReference>
<dbReference type="Pfam" id="PF00069">
    <property type="entry name" value="Pkinase"/>
    <property type="match status" value="1"/>
</dbReference>
<feature type="region of interest" description="Disordered" evidence="4">
    <location>
        <begin position="537"/>
        <end position="588"/>
    </location>
</feature>
<evidence type="ECO:0000256" key="1">
    <source>
        <dbReference type="ARBA" id="ARBA00022741"/>
    </source>
</evidence>
<feature type="region of interest" description="Disordered" evidence="4">
    <location>
        <begin position="322"/>
        <end position="475"/>
    </location>
</feature>
<organism evidence="6 7">
    <name type="scientific">Tritrichomonas foetus</name>
    <dbReference type="NCBI Taxonomy" id="1144522"/>
    <lineage>
        <taxon>Eukaryota</taxon>
        <taxon>Metamonada</taxon>
        <taxon>Parabasalia</taxon>
        <taxon>Tritrichomonadida</taxon>
        <taxon>Tritrichomonadidae</taxon>
        <taxon>Tritrichomonas</taxon>
    </lineage>
</organism>
<reference evidence="6" key="1">
    <citation type="submission" date="2016-10" db="EMBL/GenBank/DDBJ databases">
        <authorList>
            <person name="Benchimol M."/>
            <person name="Almeida L.G."/>
            <person name="Vasconcelos A.T."/>
            <person name="Perreira-Neves A."/>
            <person name="Rosa I.A."/>
            <person name="Tasca T."/>
            <person name="Bogo M.R."/>
            <person name="de Souza W."/>
        </authorList>
    </citation>
    <scope>NUCLEOTIDE SEQUENCE [LARGE SCALE GENOMIC DNA]</scope>
    <source>
        <strain evidence="6">K</strain>
    </source>
</reference>
<keyword evidence="2" id="KW-0067">ATP-binding</keyword>
<evidence type="ECO:0000256" key="2">
    <source>
        <dbReference type="ARBA" id="ARBA00022840"/>
    </source>
</evidence>
<feature type="compositionally biased region" description="Basic and acidic residues" evidence="4">
    <location>
        <begin position="357"/>
        <end position="374"/>
    </location>
</feature>
<proteinExistence type="predicted"/>
<feature type="compositionally biased region" description="Basic residues" evidence="4">
    <location>
        <begin position="401"/>
        <end position="418"/>
    </location>
</feature>
<dbReference type="GO" id="GO:0004674">
    <property type="term" value="F:protein serine/threonine kinase activity"/>
    <property type="evidence" value="ECO:0007669"/>
    <property type="project" value="TreeGrafter"/>
</dbReference>
<dbReference type="GeneID" id="94830356"/>
<dbReference type="InterPro" id="IPR000719">
    <property type="entry name" value="Prot_kinase_dom"/>
</dbReference>
<dbReference type="SUPFAM" id="SSF56112">
    <property type="entry name" value="Protein kinase-like (PK-like)"/>
    <property type="match status" value="1"/>
</dbReference>
<dbReference type="PROSITE" id="PS50011">
    <property type="entry name" value="PROTEIN_KINASE_DOM"/>
    <property type="match status" value="1"/>
</dbReference>
<evidence type="ECO:0000256" key="4">
    <source>
        <dbReference type="SAM" id="MobiDB-lite"/>
    </source>
</evidence>
<evidence type="ECO:0000313" key="6">
    <source>
        <dbReference type="EMBL" id="OHS94854.1"/>
    </source>
</evidence>
<dbReference type="PROSITE" id="PS00108">
    <property type="entry name" value="PROTEIN_KINASE_ST"/>
    <property type="match status" value="1"/>
</dbReference>
<dbReference type="EMBL" id="MLAK01001282">
    <property type="protein sequence ID" value="OHS94854.1"/>
    <property type="molecule type" value="Genomic_DNA"/>
</dbReference>
<dbReference type="PANTHER" id="PTHR44329">
    <property type="entry name" value="SERINE/THREONINE-PROTEIN KINASE TNNI3K-RELATED"/>
    <property type="match status" value="1"/>
</dbReference>
<feature type="compositionally biased region" description="Basic residues" evidence="4">
    <location>
        <begin position="332"/>
        <end position="342"/>
    </location>
</feature>
<feature type="compositionally biased region" description="Basic and acidic residues" evidence="4">
    <location>
        <begin position="322"/>
        <end position="331"/>
    </location>
</feature>
<evidence type="ECO:0000256" key="3">
    <source>
        <dbReference type="SAM" id="Coils"/>
    </source>
</evidence>
<dbReference type="PRINTS" id="PR00109">
    <property type="entry name" value="TYRKINASE"/>
</dbReference>
<dbReference type="GO" id="GO:0005524">
    <property type="term" value="F:ATP binding"/>
    <property type="evidence" value="ECO:0007669"/>
    <property type="project" value="UniProtKB-KW"/>
</dbReference>
<keyword evidence="7" id="KW-1185">Reference proteome</keyword>
<feature type="compositionally biased region" description="Basic residues" evidence="4">
    <location>
        <begin position="375"/>
        <end position="385"/>
    </location>
</feature>
<dbReference type="InterPro" id="IPR016024">
    <property type="entry name" value="ARM-type_fold"/>
</dbReference>
<dbReference type="InterPro" id="IPR051681">
    <property type="entry name" value="Ser/Thr_Kinases-Pseudokinases"/>
</dbReference>
<name>A0A1J4J6K0_9EUKA</name>
<dbReference type="RefSeq" id="XP_068347991.1">
    <property type="nucleotide sequence ID" value="XM_068495652.1"/>
</dbReference>